<evidence type="ECO:0000313" key="7">
    <source>
        <dbReference type="EMBL" id="SFM15808.1"/>
    </source>
</evidence>
<dbReference type="PANTHER" id="PTHR42789:SF1">
    <property type="entry name" value="D-ISOMER SPECIFIC 2-HYDROXYACID DEHYDROGENASE FAMILY PROTEIN (AFU_ORTHOLOGUE AFUA_6G10090)"/>
    <property type="match status" value="1"/>
</dbReference>
<dbReference type="CDD" id="cd12175">
    <property type="entry name" value="2-Hacid_dh_11"/>
    <property type="match status" value="1"/>
</dbReference>
<dbReference type="PANTHER" id="PTHR42789">
    <property type="entry name" value="D-ISOMER SPECIFIC 2-HYDROXYACID DEHYDROGENASE FAMILY PROTEIN (AFU_ORTHOLOGUE AFUA_6G10090)"/>
    <property type="match status" value="1"/>
</dbReference>
<dbReference type="FunFam" id="3.40.50.720:FF:000203">
    <property type="entry name" value="D-3-phosphoglycerate dehydrogenase (SerA)"/>
    <property type="match status" value="1"/>
</dbReference>
<dbReference type="InterPro" id="IPR036291">
    <property type="entry name" value="NAD(P)-bd_dom_sf"/>
</dbReference>
<dbReference type="AlphaFoldDB" id="A0A1I4NJW8"/>
<dbReference type="InterPro" id="IPR006139">
    <property type="entry name" value="D-isomer_2_OHA_DH_cat_dom"/>
</dbReference>
<name>A0A1I4NJW8_9FIRM</name>
<evidence type="ECO:0000256" key="4">
    <source>
        <dbReference type="RuleBase" id="RU003719"/>
    </source>
</evidence>
<dbReference type="PROSITE" id="PS00670">
    <property type="entry name" value="D_2_HYDROXYACID_DH_2"/>
    <property type="match status" value="1"/>
</dbReference>
<dbReference type="Pfam" id="PF02826">
    <property type="entry name" value="2-Hacid_dh_C"/>
    <property type="match status" value="1"/>
</dbReference>
<evidence type="ECO:0000256" key="2">
    <source>
        <dbReference type="ARBA" id="ARBA00023002"/>
    </source>
</evidence>
<dbReference type="Gene3D" id="3.40.50.720">
    <property type="entry name" value="NAD(P)-binding Rossmann-like Domain"/>
    <property type="match status" value="2"/>
</dbReference>
<feature type="domain" description="D-isomer specific 2-hydroxyacid dehydrogenase catalytic" evidence="5">
    <location>
        <begin position="4"/>
        <end position="313"/>
    </location>
</feature>
<dbReference type="Proteomes" id="UP000199520">
    <property type="component" value="Unassembled WGS sequence"/>
</dbReference>
<evidence type="ECO:0000256" key="3">
    <source>
        <dbReference type="ARBA" id="ARBA00023027"/>
    </source>
</evidence>
<dbReference type="Pfam" id="PF00389">
    <property type="entry name" value="2-Hacid_dh"/>
    <property type="match status" value="1"/>
</dbReference>
<keyword evidence="3" id="KW-0520">NAD</keyword>
<dbReference type="GO" id="GO:0051287">
    <property type="term" value="F:NAD binding"/>
    <property type="evidence" value="ECO:0007669"/>
    <property type="project" value="InterPro"/>
</dbReference>
<evidence type="ECO:0000259" key="6">
    <source>
        <dbReference type="Pfam" id="PF02826"/>
    </source>
</evidence>
<evidence type="ECO:0000256" key="1">
    <source>
        <dbReference type="ARBA" id="ARBA00005854"/>
    </source>
</evidence>
<gene>
    <name evidence="7" type="ORF">SAMN04490355_10483</name>
</gene>
<dbReference type="STRING" id="1123291.SAMN04490355_10483"/>
<organism evidence="7 8">
    <name type="scientific">Pelosinus propionicus DSM 13327</name>
    <dbReference type="NCBI Taxonomy" id="1123291"/>
    <lineage>
        <taxon>Bacteria</taxon>
        <taxon>Bacillati</taxon>
        <taxon>Bacillota</taxon>
        <taxon>Negativicutes</taxon>
        <taxon>Selenomonadales</taxon>
        <taxon>Sporomusaceae</taxon>
        <taxon>Pelosinus</taxon>
    </lineage>
</organism>
<sequence>MNKVLFFSGLNQHVTDIFRGMMPEGFEVSCHSNSLSDKEKAELIREAEFVVLHPAEISDSVLQEGKSLRLLQLLTAGYDKVDLKVTGELDIPVATNGGANAWAVAEHSIALLLGLYRKLIACDRSVREGKWRQAVTGYDIFEVAGKTVGLLGAGNIGKKVAKRLKAFETNILYYDASAAPELETELGARKVSLDELLREADIITIHLPLLPETRGLIGERELQMMKPTTVLLNASRAEIVEEEALITALKEKRIAGAGLDVFHKEPISPEDPLLTLENVILSPHIAGHAYEGWSRRMSFAWENIQRVAAGEAPLSLARPKNK</sequence>
<keyword evidence="2 4" id="KW-0560">Oxidoreductase</keyword>
<protein>
    <submittedName>
        <fullName evidence="7">D-3-phosphoglycerate dehydrogenase</fullName>
    </submittedName>
</protein>
<dbReference type="InterPro" id="IPR029753">
    <property type="entry name" value="D-isomer_DH_CS"/>
</dbReference>
<feature type="domain" description="D-isomer specific 2-hydroxyacid dehydrogenase NAD-binding" evidence="6">
    <location>
        <begin position="109"/>
        <end position="286"/>
    </location>
</feature>
<dbReference type="OrthoDB" id="9805416at2"/>
<accession>A0A1I4NJW8</accession>
<evidence type="ECO:0000259" key="5">
    <source>
        <dbReference type="Pfam" id="PF00389"/>
    </source>
</evidence>
<dbReference type="GO" id="GO:0016616">
    <property type="term" value="F:oxidoreductase activity, acting on the CH-OH group of donors, NAD or NADP as acceptor"/>
    <property type="evidence" value="ECO:0007669"/>
    <property type="project" value="InterPro"/>
</dbReference>
<dbReference type="InterPro" id="IPR006140">
    <property type="entry name" value="D-isomer_DH_NAD-bd"/>
</dbReference>
<dbReference type="SUPFAM" id="SSF51735">
    <property type="entry name" value="NAD(P)-binding Rossmann-fold domains"/>
    <property type="match status" value="1"/>
</dbReference>
<dbReference type="EMBL" id="FOTS01000048">
    <property type="protein sequence ID" value="SFM15808.1"/>
    <property type="molecule type" value="Genomic_DNA"/>
</dbReference>
<evidence type="ECO:0000313" key="8">
    <source>
        <dbReference type="Proteomes" id="UP000199520"/>
    </source>
</evidence>
<dbReference type="RefSeq" id="WP_090941949.1">
    <property type="nucleotide sequence ID" value="NZ_FOTS01000048.1"/>
</dbReference>
<proteinExistence type="inferred from homology"/>
<comment type="similarity">
    <text evidence="1 4">Belongs to the D-isomer specific 2-hydroxyacid dehydrogenase family.</text>
</comment>
<reference evidence="8" key="1">
    <citation type="submission" date="2016-10" db="EMBL/GenBank/DDBJ databases">
        <authorList>
            <person name="Varghese N."/>
            <person name="Submissions S."/>
        </authorList>
    </citation>
    <scope>NUCLEOTIDE SEQUENCE [LARGE SCALE GENOMIC DNA]</scope>
    <source>
        <strain evidence="8">DSM 13327</strain>
    </source>
</reference>
<keyword evidence="8" id="KW-1185">Reference proteome</keyword>
<dbReference type="InterPro" id="IPR050857">
    <property type="entry name" value="D-2-hydroxyacid_DH"/>
</dbReference>
<dbReference type="SUPFAM" id="SSF52283">
    <property type="entry name" value="Formate/glycerate dehydrogenase catalytic domain-like"/>
    <property type="match status" value="1"/>
</dbReference>